<keyword evidence="2" id="KW-1185">Reference proteome</keyword>
<gene>
    <name evidence="1" type="ORF">BMAGN_0733</name>
</gene>
<evidence type="ECO:0000313" key="1">
    <source>
        <dbReference type="EMBL" id="KFI68856.1"/>
    </source>
</evidence>
<proteinExistence type="predicted"/>
<name>A0A087BCV6_9BIFI</name>
<organism evidence="1 2">
    <name type="scientific">Bifidobacterium magnum</name>
    <dbReference type="NCBI Taxonomy" id="1692"/>
    <lineage>
        <taxon>Bacteria</taxon>
        <taxon>Bacillati</taxon>
        <taxon>Actinomycetota</taxon>
        <taxon>Actinomycetes</taxon>
        <taxon>Bifidobacteriales</taxon>
        <taxon>Bifidobacteriaceae</taxon>
        <taxon>Bifidobacterium</taxon>
    </lineage>
</organism>
<dbReference type="AlphaFoldDB" id="A0A087BCV6"/>
<accession>A0A087BCV6</accession>
<dbReference type="SUPFAM" id="SSF48452">
    <property type="entry name" value="TPR-like"/>
    <property type="match status" value="1"/>
</dbReference>
<reference evidence="1 2" key="1">
    <citation type="submission" date="2014-03" db="EMBL/GenBank/DDBJ databases">
        <title>Genomics of Bifidobacteria.</title>
        <authorList>
            <person name="Ventura M."/>
            <person name="Milani C."/>
            <person name="Lugli G.A."/>
        </authorList>
    </citation>
    <scope>NUCLEOTIDE SEQUENCE [LARGE SCALE GENOMIC DNA]</scope>
    <source>
        <strain evidence="1 2">LMG 11591</strain>
    </source>
</reference>
<dbReference type="eggNOG" id="COG0457">
    <property type="taxonomic scope" value="Bacteria"/>
</dbReference>
<dbReference type="Gene3D" id="1.25.40.10">
    <property type="entry name" value="Tetratricopeptide repeat domain"/>
    <property type="match status" value="1"/>
</dbReference>
<protein>
    <submittedName>
        <fullName evidence="1">Uncharacterized protein</fullName>
    </submittedName>
</protein>
<dbReference type="InterPro" id="IPR011990">
    <property type="entry name" value="TPR-like_helical_dom_sf"/>
</dbReference>
<comment type="caution">
    <text evidence="1">The sequence shown here is derived from an EMBL/GenBank/DDBJ whole genome shotgun (WGS) entry which is preliminary data.</text>
</comment>
<dbReference type="Proteomes" id="UP000029052">
    <property type="component" value="Unassembled WGS sequence"/>
</dbReference>
<sequence>MTFFKKHARNKDASSKSMQKFMDALGADKQVTLHPLVKRHELDLMPAGSDIRFGWAQLPSAQQQGFSLGVFLDTNHFVPIAFADGNGRVFVGNSETVDPYTSEARLIFTMDGKLELPDGPRFGHAPQNSGRKLRVIRGSISVRGADGTMMWIASWLKAKNKYTLEQMRMPLPEHLRIGLEYRDAMAMAFFAGYIMPQAQGLLTGFGSGNIFRRLNREAPLGAIRRSVQDTLEARSHGLRTSGLEDYFADLMGQCGALTTVDGLEAEHGAEPSHLWASSYSHTYFLSIDRPMPVDAALAVLKIENAINRFANVSAWLEHNALAGKQPIEDTVTRAQAAQIDRMLLDNPALLAFDDGSQTFNALENLLDGDGYKAVNDLVSVAGDVTRELAKREHMDAHKPGEWLYRYSLSTLIRRLRLPYRFEADFRCNVEAGNAALEFMTAGMDMMPQTQYSDATHGWETLSDHERATLSVRYNLRVAIILAALAFGADPNMRTLSIDMGSIGLEEAVAEQDDAIKRMANEMIRDVDQLRFDADAISMADSKDGDYHGDPSDAHALPVPGDDLAAGDRDVNQDHVDSEFEALMDGVDIDETVLSTDNLDDTFAGGPQDALPDMIHPRSMMTVRLERDSFLRRLREDGLAHPLETMVKFGAVMNIDADQGFLPITASFDINDGQFSPANAQRKPEMDNRPLEGEAAAVFGARNVLNLSIQRDDLLTGAVREFHSLALRDDMSSADKAHRAMALIDLINDPELNMMASEVTSALIDGDDTPDLSFTLGSHLDDERVKARELLFSGQVDQAIQTAQDAIQSLDDTYRAAGVPRYFNSYAERVVYNRVFATPDERITLIPDNLFHAHFELADLLAQTKGPQAALAHLNTMVSYAPAYPLSHLKLAVQFARTEDWDSARAACLNALRVSLDGKDASFAYYRLAQALWMRDEFDVAIASYMMAADISPAPIPSLQNELQELIGRAQSQCVPYPRTMDEAVQVLARHDIPIWPVPEISHIVHEAARMSVNEGLFVPARTLVVASARLGNTSGNGVDFVHDQLLRSLMGPEGANQQ</sequence>
<dbReference type="STRING" id="1692.BMAGN_0733"/>
<evidence type="ECO:0000313" key="2">
    <source>
        <dbReference type="Proteomes" id="UP000029052"/>
    </source>
</evidence>
<dbReference type="EMBL" id="JGZB01000003">
    <property type="protein sequence ID" value="KFI68856.1"/>
    <property type="molecule type" value="Genomic_DNA"/>
</dbReference>